<dbReference type="eggNOG" id="COG0346">
    <property type="taxonomic scope" value="Bacteria"/>
</dbReference>
<keyword evidence="2" id="KW-1185">Reference proteome</keyword>
<dbReference type="OrthoDB" id="9800322at2"/>
<evidence type="ECO:0008006" key="3">
    <source>
        <dbReference type="Google" id="ProtNLM"/>
    </source>
</evidence>
<dbReference type="EMBL" id="JOTN01000009">
    <property type="protein sequence ID" value="KEK19104.1"/>
    <property type="molecule type" value="Genomic_DNA"/>
</dbReference>
<proteinExistence type="predicted"/>
<comment type="caution">
    <text evidence="1">The sequence shown here is derived from an EMBL/GenBank/DDBJ whole genome shotgun (WGS) entry which is preliminary data.</text>
</comment>
<dbReference type="Proteomes" id="UP000027822">
    <property type="component" value="Unassembled WGS sequence"/>
</dbReference>
<reference evidence="1 2" key="1">
    <citation type="submission" date="2014-06" db="EMBL/GenBank/DDBJ databases">
        <title>Draft genome sequence of Bacillus manliponensis JCM 15802 (MCCC 1A00708).</title>
        <authorList>
            <person name="Lai Q."/>
            <person name="Liu Y."/>
            <person name="Shao Z."/>
        </authorList>
    </citation>
    <scope>NUCLEOTIDE SEQUENCE [LARGE SCALE GENOMIC DNA]</scope>
    <source>
        <strain evidence="1 2">JCM 15802</strain>
    </source>
</reference>
<name>A0A073JVR5_9BACI</name>
<dbReference type="Gene3D" id="3.10.180.10">
    <property type="entry name" value="2,3-Dihydroxybiphenyl 1,2-Dioxygenase, domain 1"/>
    <property type="match status" value="1"/>
</dbReference>
<organism evidence="1 2">
    <name type="scientific">Bacillus manliponensis</name>
    <dbReference type="NCBI Taxonomy" id="574376"/>
    <lineage>
        <taxon>Bacteria</taxon>
        <taxon>Bacillati</taxon>
        <taxon>Bacillota</taxon>
        <taxon>Bacilli</taxon>
        <taxon>Bacillales</taxon>
        <taxon>Bacillaceae</taxon>
        <taxon>Bacillus</taxon>
        <taxon>Bacillus cereus group</taxon>
    </lineage>
</organism>
<sequence length="109" mass="12761">MSGVEEINLHISNLKETLYFYEGILGFQPSKQRPQLHVPGVWYDVGQVRLCCVVNKMRKKRDIKVKLSSAEIEKVKKKLDYYKVGYVERETALFLYDPDEHSLQLQLLS</sequence>
<dbReference type="AlphaFoldDB" id="A0A073JVR5"/>
<protein>
    <recommendedName>
        <fullName evidence="3">Lactoylglutathione lyase</fullName>
    </recommendedName>
</protein>
<dbReference type="SUPFAM" id="SSF54593">
    <property type="entry name" value="Glyoxalase/Bleomycin resistance protein/Dihydroxybiphenyl dioxygenase"/>
    <property type="match status" value="1"/>
</dbReference>
<accession>A0A073JVR5</accession>
<evidence type="ECO:0000313" key="1">
    <source>
        <dbReference type="EMBL" id="KEK19104.1"/>
    </source>
</evidence>
<dbReference type="InterPro" id="IPR029068">
    <property type="entry name" value="Glyas_Bleomycin-R_OHBP_Dase"/>
</dbReference>
<dbReference type="STRING" id="574376.BAMA_24130"/>
<gene>
    <name evidence="1" type="ORF">BAMA_24130</name>
</gene>
<evidence type="ECO:0000313" key="2">
    <source>
        <dbReference type="Proteomes" id="UP000027822"/>
    </source>
</evidence>